<name>A0ABC8SJR2_9AQUA</name>
<evidence type="ECO:0000259" key="2">
    <source>
        <dbReference type="PROSITE" id="PS50006"/>
    </source>
</evidence>
<dbReference type="Gene3D" id="3.40.50.1010">
    <property type="entry name" value="5'-nuclease"/>
    <property type="match status" value="1"/>
</dbReference>
<feature type="compositionally biased region" description="Polar residues" evidence="1">
    <location>
        <begin position="233"/>
        <end position="248"/>
    </location>
</feature>
<dbReference type="SUPFAM" id="SSF49879">
    <property type="entry name" value="SMAD/FHA domain"/>
    <property type="match status" value="1"/>
</dbReference>
<dbReference type="InterPro" id="IPR002716">
    <property type="entry name" value="PIN_dom"/>
</dbReference>
<reference evidence="3 4" key="1">
    <citation type="submission" date="2024-02" db="EMBL/GenBank/DDBJ databases">
        <authorList>
            <person name="Vignale AGUSTIN F."/>
            <person name="Sosa J E."/>
            <person name="Modenutti C."/>
        </authorList>
    </citation>
    <scope>NUCLEOTIDE SEQUENCE [LARGE SCALE GENOMIC DNA]</scope>
</reference>
<gene>
    <name evidence="3" type="ORF">ILEXP_LOCUS25991</name>
</gene>
<evidence type="ECO:0000313" key="3">
    <source>
        <dbReference type="EMBL" id="CAK9157432.1"/>
    </source>
</evidence>
<dbReference type="Pfam" id="PF13638">
    <property type="entry name" value="PIN_4"/>
    <property type="match status" value="1"/>
</dbReference>
<dbReference type="AlphaFoldDB" id="A0ABC8SJR2"/>
<dbReference type="PANTHER" id="PTHR22593">
    <property type="entry name" value="TRANSMEMBRANE PROTEIN 18"/>
    <property type="match status" value="1"/>
</dbReference>
<sequence>MAGKQEPHKSDDQERKIPVFTVLKNNSILKNIYLLNNLPSIFDENSDKSRSNHQVYEESLLVGRHPDCNITLEHPSISRFHVRIHSRPSSRKLSVIDLCSVHGTLVSGKKIEQGVPVELNEGDTVQLGASSRVYMLHWVPLTRAYDLEDPFIPQLDSSVEERLEQTNQDGSFSCVESKQIQPDGFEGLDLLFSDENSKSSVTLRNVSRNRGRLESELALLKSRTDKVPFQSLLVDSTGNSNSEASVFNHSRRSENNQTQSTDDDFEDLDLLFSDESPKSSKKKANHLSPSVPGYVNSSFSHEDEENQTPKVFQEQKSLRPPSINRSRLEPEMAVLKSRTDKVLSRSLLVDSTGKSNSKASVLNPTTIRSEDHQIQSMDNYFEGLDLLFSDESSKTSTKKAKTSAPLLPEYINSSFSDEDKENWAPKMFQEQRSLRPASRKRGRLEPEMALLKSRTDKVSCWSLLVDSTGKSNSNAAVLNPTLRSENNQILSMVNDFEGLNLLFSDEGSKSPVKKTNPPAPPIPEYTNSSFSDGDRQSRTPKVFQRQRYLRLASRNGARLEAELAACKSRTDKVPFLSLLADSTGKGNSKSSVLNPTLGSKNNQSQATGDDFERFDLLFSDKFSKSSRKKENPSAPPVPADISTSFSDEDKENNTPKLFQKQRSLRPASRNQARLEPGLAILKSRRDRVPLRPLVVNSNDKSNSKSCVLNPTLRSGKSINYPPTIEKNNAGREENKKWTMVVDSACLLNKESRKALQLLQGLKGTQLIIPRIVIRELDCKKQCWSLFRRKTQVSSALQWIEECMLNNESWIHVQSSVEEGRSIAPSPPASPLYHQFGKENGEFPLGSVPFSPCGSLLEIVSPTAEDHILECALFFRNIKNDGQLVLLSDDITLKIKAMAEGLICEPAEDFRGSLVNPFSERFLWADSSPRGATWTCVDDIVLREKYYPCQLKKLSKSGESTKGLKLISLQQFSLQADKRSQLIIR</sequence>
<dbReference type="InterPro" id="IPR000253">
    <property type="entry name" value="FHA_dom"/>
</dbReference>
<dbReference type="PROSITE" id="PS50006">
    <property type="entry name" value="FHA_DOMAIN"/>
    <property type="match status" value="1"/>
</dbReference>
<feature type="domain" description="FHA" evidence="2">
    <location>
        <begin position="60"/>
        <end position="111"/>
    </location>
</feature>
<dbReference type="CDD" id="cd22691">
    <property type="entry name" value="FHA_PS1-like"/>
    <property type="match status" value="1"/>
</dbReference>
<dbReference type="Gene3D" id="2.60.200.20">
    <property type="match status" value="1"/>
</dbReference>
<feature type="region of interest" description="Disordered" evidence="1">
    <location>
        <begin position="624"/>
        <end position="680"/>
    </location>
</feature>
<dbReference type="EMBL" id="CAUOFW020003003">
    <property type="protein sequence ID" value="CAK9157432.1"/>
    <property type="molecule type" value="Genomic_DNA"/>
</dbReference>
<organism evidence="3 4">
    <name type="scientific">Ilex paraguariensis</name>
    <name type="common">yerba mate</name>
    <dbReference type="NCBI Taxonomy" id="185542"/>
    <lineage>
        <taxon>Eukaryota</taxon>
        <taxon>Viridiplantae</taxon>
        <taxon>Streptophyta</taxon>
        <taxon>Embryophyta</taxon>
        <taxon>Tracheophyta</taxon>
        <taxon>Spermatophyta</taxon>
        <taxon>Magnoliopsida</taxon>
        <taxon>eudicotyledons</taxon>
        <taxon>Gunneridae</taxon>
        <taxon>Pentapetalae</taxon>
        <taxon>asterids</taxon>
        <taxon>campanulids</taxon>
        <taxon>Aquifoliales</taxon>
        <taxon>Aquifoliaceae</taxon>
        <taxon>Ilex</taxon>
    </lineage>
</organism>
<dbReference type="InterPro" id="IPR008984">
    <property type="entry name" value="SMAD_FHA_dom_sf"/>
</dbReference>
<feature type="region of interest" description="Disordered" evidence="1">
    <location>
        <begin position="233"/>
        <end position="324"/>
    </location>
</feature>
<proteinExistence type="predicted"/>
<evidence type="ECO:0000313" key="4">
    <source>
        <dbReference type="Proteomes" id="UP001642360"/>
    </source>
</evidence>
<feature type="region of interest" description="Disordered" evidence="1">
    <location>
        <begin position="507"/>
        <end position="545"/>
    </location>
</feature>
<protein>
    <recommendedName>
        <fullName evidence="2">FHA domain-containing protein</fullName>
    </recommendedName>
</protein>
<feature type="region of interest" description="Disordered" evidence="1">
    <location>
        <begin position="580"/>
        <end position="608"/>
    </location>
</feature>
<comment type="caution">
    <text evidence="3">The sequence shown here is derived from an EMBL/GenBank/DDBJ whole genome shotgun (WGS) entry which is preliminary data.</text>
</comment>
<dbReference type="Proteomes" id="UP001642360">
    <property type="component" value="Unassembled WGS sequence"/>
</dbReference>
<feature type="compositionally biased region" description="Polar residues" evidence="1">
    <location>
        <begin position="584"/>
        <end position="607"/>
    </location>
</feature>
<evidence type="ECO:0000256" key="1">
    <source>
        <dbReference type="SAM" id="MobiDB-lite"/>
    </source>
</evidence>
<dbReference type="SMART" id="SM00240">
    <property type="entry name" value="FHA"/>
    <property type="match status" value="1"/>
</dbReference>
<keyword evidence="4" id="KW-1185">Reference proteome</keyword>
<dbReference type="PANTHER" id="PTHR22593:SF8">
    <property type="entry name" value="FHA DOMAIN-CONTAINING PROTEIN PS1"/>
    <property type="match status" value="1"/>
</dbReference>
<accession>A0ABC8SJR2</accession>
<dbReference type="CDD" id="cd09880">
    <property type="entry name" value="PIN_Smg5-6-like"/>
    <property type="match status" value="1"/>
</dbReference>
<dbReference type="Pfam" id="PF00498">
    <property type="entry name" value="FHA"/>
    <property type="match status" value="1"/>
</dbReference>